<proteinExistence type="predicted"/>
<accession>A0A4Q9KPB1</accession>
<dbReference type="EMBL" id="SDMR01000003">
    <property type="protein sequence ID" value="TBT95679.1"/>
    <property type="molecule type" value="Genomic_DNA"/>
</dbReference>
<feature type="transmembrane region" description="Helical" evidence="1">
    <location>
        <begin position="6"/>
        <end position="25"/>
    </location>
</feature>
<evidence type="ECO:0000313" key="2">
    <source>
        <dbReference type="EMBL" id="TBT95679.1"/>
    </source>
</evidence>
<dbReference type="Proteomes" id="UP000291933">
    <property type="component" value="Unassembled WGS sequence"/>
</dbReference>
<feature type="transmembrane region" description="Helical" evidence="1">
    <location>
        <begin position="32"/>
        <end position="53"/>
    </location>
</feature>
<name>A0A4Q9KPB1_PROTD</name>
<keyword evidence="1" id="KW-0472">Membrane</keyword>
<dbReference type="AlphaFoldDB" id="A0A4Q9KPB1"/>
<keyword evidence="3" id="KW-1185">Reference proteome</keyword>
<organism evidence="2 3">
    <name type="scientific">Propioniciclava tarda</name>
    <dbReference type="NCBI Taxonomy" id="433330"/>
    <lineage>
        <taxon>Bacteria</taxon>
        <taxon>Bacillati</taxon>
        <taxon>Actinomycetota</taxon>
        <taxon>Actinomycetes</taxon>
        <taxon>Propionibacteriales</taxon>
        <taxon>Propionibacteriaceae</taxon>
        <taxon>Propioniciclava</taxon>
    </lineage>
</organism>
<protein>
    <recommendedName>
        <fullName evidence="4">ZIP family zinc transporter</fullName>
    </recommendedName>
</protein>
<evidence type="ECO:0008006" key="4">
    <source>
        <dbReference type="Google" id="ProtNLM"/>
    </source>
</evidence>
<evidence type="ECO:0000256" key="1">
    <source>
        <dbReference type="SAM" id="Phobius"/>
    </source>
</evidence>
<sequence length="134" mass="13528">MLLAGWWGLVAGLALLLGAVLGLYARASVRTIGLVMGFGAGVLMSAVAFELTLESFEGAGHLATITGLAAGALTFFVGDWLIDAWGGHRRKSPTMQTHASAGGASALVLGAMLDGIPESAAASCSWPASPRPSC</sequence>
<dbReference type="RefSeq" id="WP_165489237.1">
    <property type="nucleotide sequence ID" value="NZ_SDMR01000003.1"/>
</dbReference>
<feature type="transmembrane region" description="Helical" evidence="1">
    <location>
        <begin position="59"/>
        <end position="82"/>
    </location>
</feature>
<evidence type="ECO:0000313" key="3">
    <source>
        <dbReference type="Proteomes" id="UP000291933"/>
    </source>
</evidence>
<keyword evidence="1" id="KW-1133">Transmembrane helix</keyword>
<reference evidence="2 3" key="1">
    <citation type="submission" date="2019-01" db="EMBL/GenBank/DDBJ databases">
        <title>Lactibacter flavus gen. nov., sp. nov., a novel bacterium of the family Propionibacteriaceae isolated from raw milk and dairy products.</title>
        <authorList>
            <person name="Huptas C."/>
            <person name="Wenning M."/>
            <person name="Breitenwieser F."/>
            <person name="Doll E."/>
            <person name="Von Neubeck M."/>
            <person name="Busse H.-J."/>
            <person name="Scherer S."/>
        </authorList>
    </citation>
    <scope>NUCLEOTIDE SEQUENCE [LARGE SCALE GENOMIC DNA]</scope>
    <source>
        <strain evidence="2 3">DSM 22130</strain>
    </source>
</reference>
<comment type="caution">
    <text evidence="2">The sequence shown here is derived from an EMBL/GenBank/DDBJ whole genome shotgun (WGS) entry which is preliminary data.</text>
</comment>
<gene>
    <name evidence="2" type="ORF">ET996_04335</name>
</gene>
<keyword evidence="1" id="KW-0812">Transmembrane</keyword>